<sequence length="63" mass="7239">MVTSKEKTPTGTDKEKTSFIVCNEDETWFLLRAGTLEEAVYQAKNKGKDPRYVIEEKLSTKVR</sequence>
<proteinExistence type="predicted"/>
<gene>
    <name evidence="1" type="ORF">AKJ66_02320</name>
</gene>
<reference evidence="1 2" key="1">
    <citation type="journal article" date="2016" name="Sci. Rep.">
        <title>Metabolic traits of an uncultured archaeal lineage -MSBL1- from brine pools of the Red Sea.</title>
        <authorList>
            <person name="Mwirichia R."/>
            <person name="Alam I."/>
            <person name="Rashid M."/>
            <person name="Vinu M."/>
            <person name="Ba-Alawi W."/>
            <person name="Anthony Kamau A."/>
            <person name="Kamanda Ngugi D."/>
            <person name="Goker M."/>
            <person name="Klenk H.P."/>
            <person name="Bajic V."/>
            <person name="Stingl U."/>
        </authorList>
    </citation>
    <scope>NUCLEOTIDE SEQUENCE [LARGE SCALE GENOMIC DNA]</scope>
    <source>
        <strain evidence="1">SCGC-AAA259E22</strain>
    </source>
</reference>
<dbReference type="AlphaFoldDB" id="A0A133UGE9"/>
<protein>
    <submittedName>
        <fullName evidence="1">Uncharacterized protein</fullName>
    </submittedName>
</protein>
<dbReference type="EMBL" id="LHXP01000022">
    <property type="protein sequence ID" value="KXA93313.1"/>
    <property type="molecule type" value="Genomic_DNA"/>
</dbReference>
<keyword evidence="2" id="KW-1185">Reference proteome</keyword>
<evidence type="ECO:0000313" key="2">
    <source>
        <dbReference type="Proteomes" id="UP000070657"/>
    </source>
</evidence>
<evidence type="ECO:0000313" key="1">
    <source>
        <dbReference type="EMBL" id="KXA93313.1"/>
    </source>
</evidence>
<accession>A0A133UGE9</accession>
<name>A0A133UGE9_9EURY</name>
<organism evidence="1 2">
    <name type="scientific">candidate division MSBL1 archaeon SCGC-AAA259E22</name>
    <dbReference type="NCBI Taxonomy" id="1698265"/>
    <lineage>
        <taxon>Archaea</taxon>
        <taxon>Methanobacteriati</taxon>
        <taxon>Methanobacteriota</taxon>
        <taxon>candidate division MSBL1</taxon>
    </lineage>
</organism>
<comment type="caution">
    <text evidence="1">The sequence shown here is derived from an EMBL/GenBank/DDBJ whole genome shotgun (WGS) entry which is preliminary data.</text>
</comment>
<dbReference type="Proteomes" id="UP000070657">
    <property type="component" value="Unassembled WGS sequence"/>
</dbReference>